<evidence type="ECO:0000256" key="1">
    <source>
        <dbReference type="ARBA" id="ARBA00022801"/>
    </source>
</evidence>
<dbReference type="GO" id="GO:0016787">
    <property type="term" value="F:hydrolase activity"/>
    <property type="evidence" value="ECO:0007669"/>
    <property type="project" value="UniProtKB-KW"/>
</dbReference>
<evidence type="ECO:0000256" key="2">
    <source>
        <dbReference type="PROSITE-ProRule" id="PRU00325"/>
    </source>
</evidence>
<keyword evidence="2" id="KW-0862">Zinc</keyword>
<dbReference type="GO" id="GO:0005524">
    <property type="term" value="F:ATP binding"/>
    <property type="evidence" value="ECO:0007669"/>
    <property type="project" value="InterPro"/>
</dbReference>
<dbReference type="PROSITE" id="PS51194">
    <property type="entry name" value="HELICASE_CTER"/>
    <property type="match status" value="1"/>
</dbReference>
<keyword evidence="6" id="KW-0347">Helicase</keyword>
<dbReference type="SMART" id="SM00487">
    <property type="entry name" value="DEXDc"/>
    <property type="match status" value="1"/>
</dbReference>
<dbReference type="GO" id="GO:0004386">
    <property type="term" value="F:helicase activity"/>
    <property type="evidence" value="ECO:0007669"/>
    <property type="project" value="UniProtKB-KW"/>
</dbReference>
<organism evidence="6 7">
    <name type="scientific">Glutamicibacter uratoxydans</name>
    <name type="common">Arthrobacter uratoxydans</name>
    <dbReference type="NCBI Taxonomy" id="43667"/>
    <lineage>
        <taxon>Bacteria</taxon>
        <taxon>Bacillati</taxon>
        <taxon>Actinomycetota</taxon>
        <taxon>Actinomycetes</taxon>
        <taxon>Micrococcales</taxon>
        <taxon>Micrococcaceae</taxon>
        <taxon>Glutamicibacter</taxon>
    </lineage>
</organism>
<dbReference type="Proteomes" id="UP000316612">
    <property type="component" value="Unassembled WGS sequence"/>
</dbReference>
<evidence type="ECO:0000259" key="5">
    <source>
        <dbReference type="PROSITE" id="PS51194"/>
    </source>
</evidence>
<dbReference type="InterPro" id="IPR007527">
    <property type="entry name" value="Znf_SWIM"/>
</dbReference>
<dbReference type="InterPro" id="IPR001650">
    <property type="entry name" value="Helicase_C-like"/>
</dbReference>
<dbReference type="InterPro" id="IPR049730">
    <property type="entry name" value="SNF2/RAD54-like_C"/>
</dbReference>
<dbReference type="SMART" id="SM00490">
    <property type="entry name" value="HELICc"/>
    <property type="match status" value="1"/>
</dbReference>
<keyword evidence="2" id="KW-0479">Metal-binding</keyword>
<keyword evidence="6" id="KW-0547">Nucleotide-binding</keyword>
<dbReference type="Gene3D" id="3.40.50.300">
    <property type="entry name" value="P-loop containing nucleotide triphosphate hydrolases"/>
    <property type="match status" value="1"/>
</dbReference>
<evidence type="ECO:0000259" key="4">
    <source>
        <dbReference type="PROSITE" id="PS51192"/>
    </source>
</evidence>
<dbReference type="InterPro" id="IPR038718">
    <property type="entry name" value="SNF2-like_sf"/>
</dbReference>
<proteinExistence type="predicted"/>
<dbReference type="AlphaFoldDB" id="A0A4Y4DKT6"/>
<evidence type="ECO:0000259" key="3">
    <source>
        <dbReference type="PROSITE" id="PS50966"/>
    </source>
</evidence>
<dbReference type="InterPro" id="IPR027417">
    <property type="entry name" value="P-loop_NTPase"/>
</dbReference>
<dbReference type="OrthoDB" id="9760715at2"/>
<dbReference type="InterPro" id="IPR000330">
    <property type="entry name" value="SNF2_N"/>
</dbReference>
<gene>
    <name evidence="6" type="ORF">AUR04nite_10980</name>
</gene>
<dbReference type="PROSITE" id="PS50966">
    <property type="entry name" value="ZF_SWIM"/>
    <property type="match status" value="1"/>
</dbReference>
<keyword evidence="7" id="KW-1185">Reference proteome</keyword>
<dbReference type="Pfam" id="PF00176">
    <property type="entry name" value="SNF2-rel_dom"/>
    <property type="match status" value="1"/>
</dbReference>
<dbReference type="InterPro" id="IPR014001">
    <property type="entry name" value="Helicase_ATP-bd"/>
</dbReference>
<evidence type="ECO:0000313" key="7">
    <source>
        <dbReference type="Proteomes" id="UP000316612"/>
    </source>
</evidence>
<keyword evidence="1" id="KW-0378">Hydrolase</keyword>
<protein>
    <submittedName>
        <fullName evidence="6">DNA helicase</fullName>
    </submittedName>
</protein>
<feature type="domain" description="Helicase ATP-binding" evidence="4">
    <location>
        <begin position="658"/>
        <end position="833"/>
    </location>
</feature>
<feature type="domain" description="SWIM-type" evidence="3">
    <location>
        <begin position="59"/>
        <end position="98"/>
    </location>
</feature>
<sequence>MTNSVPPTIDARNLLAFLGNVPYFFGKKLSDEANAVTGVEFNESTLQVEGHVTDADTEYSAMVQLRRGATGWEIDSGSCNCDNTEICSHIAALMLTSNKQAALAKTAVYREEKPVTEWSQQIDAWYQPREPRPTDGLLGSPNDPVVPMALQFLLFDAKDASQQQQWMPAGVAAQANTATRRKRFRLGVRPVVRNAEGRWVRGQLRWTTIGFKTFGWNLLRAQHHWFARFAAMARSNGQLQFKIDEDWLFLDEYYSYLLWPMLEEAKELGIELISSRSESTVSVLSASWMDLAVSEDDEKNMSIDGVLHMGGQELVLNTDTPSGAVGDHGYYIQLNDPEQIWLAPSREKHTDVNLTWLDNHAPVHVPAKDTTDYYNSEYQRMGYFFDVRSASEELSLPNLKPPFVKASISYKIEDTDHGTRESANLGFSISYPGISDEHKPHDAEAEQRLAAIVNELFEKSTGSGNPDLSPKFYSGTDMIDFVSELVPALAGHPEIKLEETGQRPVYRQLRELPQLQINAVEHERNDWLDLGLLIKVGNHEVTFAVVIEAISNGAMKVKLPDNTWFSLDNPMFAKLKELVDEAQALNDKPKDGDLKLSVFQISLFEELDELAEGINGADLFIARMRGLLRVAEGEEAEVPAGLQATLRPYQVEGFRWLARLYRGGFGGILADDMGLGKTLQTIALVLHAHEQWDDPQACAQLPAAQQERAPFLVVAPSSVVSNWEMEVRRFAPSLKVVSIDSTLRDARQLKELSEGNDVVLTTYTLLRLNDEIYESQRFAGLILDEAQFVKNRSTKAHKAAVNLQTNFKLAVTGTPMENNLSELGALLLLTAPSLFMNITRFNRQFARPIEVLGDKETLELLQRRVKPFMLRRTKESVVLDLPAKQEQKVLVRLSEEHQHVYDTHLNRERQKILHLVEDLDKNRFTIFQSLTHLRMLALEPSLVDPELSEVPGSKLEALFDQLDDVLNEGHRALVFSQFTSYLKVLADKLTERGVKFVYLDGSTRNRASVIEQFKEGEAPLFLISLKAGGFGLNLTEADYCFLLDPWWNPAVEAQAIDRTHRIGQTRQVMVYRMIAQGTIEEKVVALQDTKRQLINTVMDEADGFAKALTAQDIRGLLE</sequence>
<dbReference type="EMBL" id="BJNY01000005">
    <property type="protein sequence ID" value="GED05566.1"/>
    <property type="molecule type" value="Genomic_DNA"/>
</dbReference>
<dbReference type="Pfam" id="PF00271">
    <property type="entry name" value="Helicase_C"/>
    <property type="match status" value="1"/>
</dbReference>
<comment type="caution">
    <text evidence="6">The sequence shown here is derived from an EMBL/GenBank/DDBJ whole genome shotgun (WGS) entry which is preliminary data.</text>
</comment>
<name>A0A4Y4DKT6_GLUUR</name>
<reference evidence="6 7" key="1">
    <citation type="submission" date="2019-06" db="EMBL/GenBank/DDBJ databases">
        <title>Whole genome shotgun sequence of Glutamicibacter uratoxydans NBRC 15515.</title>
        <authorList>
            <person name="Hosoyama A."/>
            <person name="Uohara A."/>
            <person name="Ohji S."/>
            <person name="Ichikawa N."/>
        </authorList>
    </citation>
    <scope>NUCLEOTIDE SEQUENCE [LARGE SCALE GENOMIC DNA]</scope>
    <source>
        <strain evidence="6 7">NBRC 15515</strain>
    </source>
</reference>
<dbReference type="Gene3D" id="3.40.50.10810">
    <property type="entry name" value="Tandem AAA-ATPase domain"/>
    <property type="match status" value="1"/>
</dbReference>
<dbReference type="GO" id="GO:0008270">
    <property type="term" value="F:zinc ion binding"/>
    <property type="evidence" value="ECO:0007669"/>
    <property type="project" value="UniProtKB-KW"/>
</dbReference>
<keyword evidence="2" id="KW-0863">Zinc-finger</keyword>
<dbReference type="PANTHER" id="PTHR10799">
    <property type="entry name" value="SNF2/RAD54 HELICASE FAMILY"/>
    <property type="match status" value="1"/>
</dbReference>
<feature type="domain" description="Helicase C-terminal" evidence="5">
    <location>
        <begin position="958"/>
        <end position="1109"/>
    </location>
</feature>
<dbReference type="SUPFAM" id="SSF52540">
    <property type="entry name" value="P-loop containing nucleoside triphosphate hydrolases"/>
    <property type="match status" value="2"/>
</dbReference>
<keyword evidence="6" id="KW-0067">ATP-binding</keyword>
<evidence type="ECO:0000313" key="6">
    <source>
        <dbReference type="EMBL" id="GED05566.1"/>
    </source>
</evidence>
<dbReference type="CDD" id="cd18793">
    <property type="entry name" value="SF2_C_SNF"/>
    <property type="match status" value="1"/>
</dbReference>
<dbReference type="PROSITE" id="PS51192">
    <property type="entry name" value="HELICASE_ATP_BIND_1"/>
    <property type="match status" value="1"/>
</dbReference>
<accession>A0A4Y4DKT6</accession>